<dbReference type="EMBL" id="VULR01000018">
    <property type="protein sequence ID" value="MSS44173.1"/>
    <property type="molecule type" value="Genomic_DNA"/>
</dbReference>
<dbReference type="Gene3D" id="3.30.420.40">
    <property type="match status" value="2"/>
</dbReference>
<name>A0A844FJ88_9FIRM</name>
<dbReference type="PANTHER" id="PTHR19375">
    <property type="entry name" value="HEAT SHOCK PROTEIN 70KDA"/>
    <property type="match status" value="1"/>
</dbReference>
<dbReference type="Gene3D" id="3.90.640.10">
    <property type="entry name" value="Actin, Chain A, domain 4"/>
    <property type="match status" value="1"/>
</dbReference>
<keyword evidence="1" id="KW-0547">Nucleotide-binding</keyword>
<keyword evidence="2" id="KW-0067">ATP-binding</keyword>
<proteinExistence type="predicted"/>
<dbReference type="InterPro" id="IPR043129">
    <property type="entry name" value="ATPase_NBD"/>
</dbReference>
<dbReference type="SUPFAM" id="SSF53067">
    <property type="entry name" value="Actin-like ATPase domain"/>
    <property type="match status" value="2"/>
</dbReference>
<comment type="caution">
    <text evidence="4">The sequence shown here is derived from an EMBL/GenBank/DDBJ whole genome shotgun (WGS) entry which is preliminary data.</text>
</comment>
<dbReference type="GO" id="GO:0140662">
    <property type="term" value="F:ATP-dependent protein folding chaperone"/>
    <property type="evidence" value="ECO:0007669"/>
    <property type="project" value="InterPro"/>
</dbReference>
<gene>
    <name evidence="4" type="ORF">FYJ27_10695</name>
</gene>
<evidence type="ECO:0000313" key="5">
    <source>
        <dbReference type="Proteomes" id="UP000462760"/>
    </source>
</evidence>
<evidence type="ECO:0000256" key="1">
    <source>
        <dbReference type="ARBA" id="ARBA00022741"/>
    </source>
</evidence>
<protein>
    <submittedName>
        <fullName evidence="4">Hsp70 family protein</fullName>
    </submittedName>
</protein>
<reference evidence="4 5" key="1">
    <citation type="submission" date="2019-08" db="EMBL/GenBank/DDBJ databases">
        <title>In-depth cultivation of the pig gut microbiome towards novel bacterial diversity and tailored functional studies.</title>
        <authorList>
            <person name="Wylensek D."/>
            <person name="Hitch T.C.A."/>
            <person name="Clavel T."/>
        </authorList>
    </citation>
    <scope>NUCLEOTIDE SEQUENCE [LARGE SCALE GENOMIC DNA]</scope>
    <source>
        <strain evidence="4 5">Med78-601-WT-4W-RMD-3</strain>
    </source>
</reference>
<evidence type="ECO:0000256" key="3">
    <source>
        <dbReference type="ARBA" id="ARBA00023186"/>
    </source>
</evidence>
<dbReference type="InterPro" id="IPR013126">
    <property type="entry name" value="Hsp_70_fam"/>
</dbReference>
<dbReference type="AlphaFoldDB" id="A0A844FJ88"/>
<organism evidence="4 5">
    <name type="scientific">Anaerosalibacter bizertensis</name>
    <dbReference type="NCBI Taxonomy" id="932217"/>
    <lineage>
        <taxon>Bacteria</taxon>
        <taxon>Bacillati</taxon>
        <taxon>Bacillota</taxon>
        <taxon>Tissierellia</taxon>
        <taxon>Tissierellales</taxon>
        <taxon>Sporanaerobacteraceae</taxon>
        <taxon>Anaerosalibacter</taxon>
    </lineage>
</organism>
<dbReference type="OrthoDB" id="9766019at2"/>
<accession>A0A844FJ88</accession>
<dbReference type="RefSeq" id="WP_154484844.1">
    <property type="nucleotide sequence ID" value="NZ_VULR01000018.1"/>
</dbReference>
<evidence type="ECO:0000256" key="2">
    <source>
        <dbReference type="ARBA" id="ARBA00022840"/>
    </source>
</evidence>
<dbReference type="Proteomes" id="UP000462760">
    <property type="component" value="Unassembled WGS sequence"/>
</dbReference>
<dbReference type="GO" id="GO:0005524">
    <property type="term" value="F:ATP binding"/>
    <property type="evidence" value="ECO:0007669"/>
    <property type="project" value="UniProtKB-KW"/>
</dbReference>
<sequence>MLHTEDYFGIDFGTTNSSVVSVIKSGNTINIDKFGEEGERPFPSLLAIDKISGEVYFGEDARTRRRELSDSCEIISSVKSYIDTDKKWDIAGEVWTPEIVVAQIFKSINERIHRYYNRDIKDAMISVPIGFSSSKRKIIRKALYRAGIQIKGFINESTSAIFKNYEEVKHHSKLAVFDWGGGTLDISIVELNDGKVYERATNGIKLGGDDIDELLAKWVHSKIAKAKNLNIAFEEMDKRDQDRMLAVCEQAKKTLTYEDIKNISLMKYGDLGSFNIPLDVDMFSELISPLVEKALDTLKDTVKMAEMNMKEITGLIMVGGSSNLRPLYERIEELWGEELDVILPQDPEWNIAEGAALLNMDSGEFRLNQDIGVLLSDNSFFPIIERHTTVPIFNAIEHQYGLVDDSNSAVFLFSDNKIDPLSKEKNVLDRISIEAKGFFNENIVTKSYIDEDLVFKSKIKSSHLSDEYEEYEYSNLKFYYTLPDMSGDIR</sequence>
<evidence type="ECO:0000313" key="4">
    <source>
        <dbReference type="EMBL" id="MSS44173.1"/>
    </source>
</evidence>
<dbReference type="PRINTS" id="PR00301">
    <property type="entry name" value="HEATSHOCK70"/>
</dbReference>
<dbReference type="Pfam" id="PF00012">
    <property type="entry name" value="HSP70"/>
    <property type="match status" value="1"/>
</dbReference>
<keyword evidence="3" id="KW-0143">Chaperone</keyword>